<keyword evidence="4" id="KW-1185">Reference proteome</keyword>
<feature type="transmembrane region" description="Helical" evidence="1">
    <location>
        <begin position="17"/>
        <end position="37"/>
    </location>
</feature>
<dbReference type="OrthoDB" id="9801622at2"/>
<evidence type="ECO:0000256" key="1">
    <source>
        <dbReference type="SAM" id="Phobius"/>
    </source>
</evidence>
<protein>
    <submittedName>
        <fullName evidence="3">Phosphatase PAP2 family protein</fullName>
    </submittedName>
</protein>
<dbReference type="KEGG" id="fer:FNB15_07180"/>
<keyword evidence="1" id="KW-0472">Membrane</keyword>
<dbReference type="InterPro" id="IPR036938">
    <property type="entry name" value="PAP2/HPO_sf"/>
</dbReference>
<organism evidence="3 4">
    <name type="scientific">Ferrovibrio terrae</name>
    <dbReference type="NCBI Taxonomy" id="2594003"/>
    <lineage>
        <taxon>Bacteria</taxon>
        <taxon>Pseudomonadati</taxon>
        <taxon>Pseudomonadota</taxon>
        <taxon>Alphaproteobacteria</taxon>
        <taxon>Rhodospirillales</taxon>
        <taxon>Rhodospirillaceae</taxon>
        <taxon>Ferrovibrio</taxon>
    </lineage>
</organism>
<proteinExistence type="predicted"/>
<feature type="transmembrane region" description="Helical" evidence="1">
    <location>
        <begin position="148"/>
        <end position="166"/>
    </location>
</feature>
<dbReference type="Proteomes" id="UP000317496">
    <property type="component" value="Chromosome"/>
</dbReference>
<dbReference type="EMBL" id="CP041636">
    <property type="protein sequence ID" value="QDO97070.1"/>
    <property type="molecule type" value="Genomic_DNA"/>
</dbReference>
<gene>
    <name evidence="3" type="ORF">FNB15_07180</name>
</gene>
<sequence length="248" mass="27036">MPHLLSSLFTRLGKFELPLLVLPGLAAAALWGFVALVDEVLEGEVHDIDSRLLFALRNPQDASDPLGPRWFEELMRDITAFGGTGPLTFITLAGMIYLLLRRRLRTALFLFAAISGGQLLSSLLKLGFDRPRPDLVPHGMTVYSASFPSGHAMMTAIVYLTLAALLARSESRHRLKAFLLLLAASVTLMVGLSRVYLGVHWPSDVLGGWMIGSAWAAVCWTLAVLLQRRGELEGESAPSPDDQAGDRS</sequence>
<dbReference type="PANTHER" id="PTHR14969">
    <property type="entry name" value="SPHINGOSINE-1-PHOSPHATE PHOSPHOHYDROLASE"/>
    <property type="match status" value="1"/>
</dbReference>
<feature type="transmembrane region" description="Helical" evidence="1">
    <location>
        <begin position="205"/>
        <end position="226"/>
    </location>
</feature>
<dbReference type="Gene3D" id="1.20.144.10">
    <property type="entry name" value="Phosphatidic acid phosphatase type 2/haloperoxidase"/>
    <property type="match status" value="2"/>
</dbReference>
<reference evidence="3 4" key="1">
    <citation type="submission" date="2019-07" db="EMBL/GenBank/DDBJ databases">
        <title>Genome sequencing for Ferrovibrio sp. K5.</title>
        <authorList>
            <person name="Park S.-J."/>
        </authorList>
    </citation>
    <scope>NUCLEOTIDE SEQUENCE [LARGE SCALE GENOMIC DNA]</scope>
    <source>
        <strain evidence="3 4">K5</strain>
    </source>
</reference>
<evidence type="ECO:0000313" key="4">
    <source>
        <dbReference type="Proteomes" id="UP000317496"/>
    </source>
</evidence>
<accession>A0A516H0F8</accession>
<keyword evidence="1" id="KW-1133">Transmembrane helix</keyword>
<dbReference type="CDD" id="cd03392">
    <property type="entry name" value="PAP2_like_2"/>
    <property type="match status" value="1"/>
</dbReference>
<feature type="transmembrane region" description="Helical" evidence="1">
    <location>
        <begin position="78"/>
        <end position="100"/>
    </location>
</feature>
<dbReference type="SMART" id="SM00014">
    <property type="entry name" value="acidPPc"/>
    <property type="match status" value="1"/>
</dbReference>
<dbReference type="PANTHER" id="PTHR14969:SF13">
    <property type="entry name" value="AT30094P"/>
    <property type="match status" value="1"/>
</dbReference>
<dbReference type="RefSeq" id="WP_144068051.1">
    <property type="nucleotide sequence ID" value="NZ_CP041636.1"/>
</dbReference>
<feature type="domain" description="Phosphatidic acid phosphatase type 2/haloperoxidase" evidence="2">
    <location>
        <begin position="106"/>
        <end position="220"/>
    </location>
</feature>
<evidence type="ECO:0000259" key="2">
    <source>
        <dbReference type="SMART" id="SM00014"/>
    </source>
</evidence>
<feature type="transmembrane region" description="Helical" evidence="1">
    <location>
        <begin position="178"/>
        <end position="199"/>
    </location>
</feature>
<dbReference type="Pfam" id="PF01569">
    <property type="entry name" value="PAP2"/>
    <property type="match status" value="1"/>
</dbReference>
<name>A0A516H0F8_9PROT</name>
<dbReference type="InterPro" id="IPR000326">
    <property type="entry name" value="PAP2/HPO"/>
</dbReference>
<feature type="transmembrane region" description="Helical" evidence="1">
    <location>
        <begin position="107"/>
        <end position="128"/>
    </location>
</feature>
<keyword evidence="1" id="KW-0812">Transmembrane</keyword>
<dbReference type="SUPFAM" id="SSF48317">
    <property type="entry name" value="Acid phosphatase/Vanadium-dependent haloperoxidase"/>
    <property type="match status" value="1"/>
</dbReference>
<evidence type="ECO:0000313" key="3">
    <source>
        <dbReference type="EMBL" id="QDO97070.1"/>
    </source>
</evidence>
<dbReference type="AlphaFoldDB" id="A0A516H0F8"/>